<dbReference type="PATRIC" id="fig|693979.3.peg.1731"/>
<dbReference type="OrthoDB" id="9969913at2"/>
<dbReference type="Proteomes" id="UP000008630">
    <property type="component" value="Chromosome"/>
</dbReference>
<evidence type="ECO:0000313" key="1">
    <source>
        <dbReference type="EMBL" id="ADV43641.1"/>
    </source>
</evidence>
<dbReference type="EMBL" id="CP002352">
    <property type="protein sequence ID" value="ADV43641.1"/>
    <property type="molecule type" value="Genomic_DNA"/>
</dbReference>
<dbReference type="HOGENOM" id="CLU_1709620_0_0_10"/>
<dbReference type="KEGG" id="bhl:Bache_1638"/>
<gene>
    <name evidence="1" type="ordered locus">Bache_1638</name>
</gene>
<name>E6SWT9_BACT6</name>
<accession>E6SWT9</accession>
<dbReference type="RefSeq" id="WP_013547235.1">
    <property type="nucleotide sequence ID" value="NC_014933.1"/>
</dbReference>
<organism evidence="1 2">
    <name type="scientific">Bacteroides helcogenes (strain ATCC 35417 / DSM 20613 / JCM 6297 / CCUG 15421 / P 36-108)</name>
    <dbReference type="NCBI Taxonomy" id="693979"/>
    <lineage>
        <taxon>Bacteria</taxon>
        <taxon>Pseudomonadati</taxon>
        <taxon>Bacteroidota</taxon>
        <taxon>Bacteroidia</taxon>
        <taxon>Bacteroidales</taxon>
        <taxon>Bacteroidaceae</taxon>
        <taxon>Bacteroides</taxon>
    </lineage>
</organism>
<keyword evidence="2" id="KW-1185">Reference proteome</keyword>
<reference evidence="1 2" key="2">
    <citation type="journal article" date="2011" name="Stand. Genomic Sci.">
        <title>Complete genome sequence of Bacteroides helcogenes type strain (P 36-108).</title>
        <authorList>
            <person name="Pati A."/>
            <person name="Gronow S."/>
            <person name="Zeytun A."/>
            <person name="Lapidus A."/>
            <person name="Nolan M."/>
            <person name="Hammon N."/>
            <person name="Deshpande S."/>
            <person name="Cheng J.F."/>
            <person name="Tapia R."/>
            <person name="Han C."/>
            <person name="Goodwin L."/>
            <person name="Pitluck S."/>
            <person name="Liolios K."/>
            <person name="Pagani I."/>
            <person name="Ivanova N."/>
            <person name="Mavromatis K."/>
            <person name="Chen A."/>
            <person name="Palaniappan K."/>
            <person name="Land M."/>
            <person name="Hauser L."/>
            <person name="Chang Y.J."/>
            <person name="Jeffries C.D."/>
            <person name="Detter J.C."/>
            <person name="Brambilla E."/>
            <person name="Rohde M."/>
            <person name="Goker M."/>
            <person name="Woyke T."/>
            <person name="Bristow J."/>
            <person name="Eisen J.A."/>
            <person name="Markowitz V."/>
            <person name="Hugenholtz P."/>
            <person name="Kyrpides N.C."/>
            <person name="Klenk H.P."/>
            <person name="Lucas S."/>
        </authorList>
    </citation>
    <scope>NUCLEOTIDE SEQUENCE [LARGE SCALE GENOMIC DNA]</scope>
    <source>
        <strain evidence="2">ATCC 35417 / DSM 20613 / JCM 6297 / CCUG 15421 / P 36-108</strain>
    </source>
</reference>
<protein>
    <submittedName>
        <fullName evidence="1">Uncharacterized protein</fullName>
    </submittedName>
</protein>
<dbReference type="AlphaFoldDB" id="E6SWT9"/>
<reference key="1">
    <citation type="submission" date="2010-11" db="EMBL/GenBank/DDBJ databases">
        <title>The complete genome of Bacteroides helcogenes P 36-108.</title>
        <authorList>
            <consortium name="US DOE Joint Genome Institute (JGI-PGF)"/>
            <person name="Lucas S."/>
            <person name="Copeland A."/>
            <person name="Lapidus A."/>
            <person name="Bruce D."/>
            <person name="Goodwin L."/>
            <person name="Pitluck S."/>
            <person name="Kyrpides N."/>
            <person name="Mavromatis K."/>
            <person name="Ivanova N."/>
            <person name="Zeytun A."/>
            <person name="Brettin T."/>
            <person name="Detter J.C."/>
            <person name="Tapia R."/>
            <person name="Han C."/>
            <person name="Land M."/>
            <person name="Hauser L."/>
            <person name="Markowitz V."/>
            <person name="Cheng J.-F."/>
            <person name="Hugenholtz P."/>
            <person name="Woyke T."/>
            <person name="Wu D."/>
            <person name="Gronow S."/>
            <person name="Wellnitz S."/>
            <person name="Brambilla E."/>
            <person name="Klenk H.-P."/>
            <person name="Eisen J.A."/>
        </authorList>
    </citation>
    <scope>NUCLEOTIDE SEQUENCE</scope>
    <source>
        <strain>P 36-108</strain>
    </source>
</reference>
<sequence length="153" mass="17587">MDSNLLYTNSSDSLMLARNAQAQISQKELEIKLLDIHNQYTYSDPYSYSSDRMKRQTMEMEILNLKNNRDMHINNAIDYALILAEQEMLSRNSFSMAAIAIDSISTFLSSQKLGFRISMTSYMKIAELSSKLLFSGIEYLNLKTAIEKLKFIV</sequence>
<dbReference type="STRING" id="693979.Bache_1638"/>
<proteinExistence type="predicted"/>
<evidence type="ECO:0000313" key="2">
    <source>
        <dbReference type="Proteomes" id="UP000008630"/>
    </source>
</evidence>